<protein>
    <submittedName>
        <fullName evidence="2">Unannotated protein</fullName>
    </submittedName>
</protein>
<dbReference type="PANTHER" id="PTHR43798:SF33">
    <property type="entry name" value="HYDROLASE, PUTATIVE (AFU_ORTHOLOGUE AFUA_2G14860)-RELATED"/>
    <property type="match status" value="1"/>
</dbReference>
<gene>
    <name evidence="2" type="ORF">UFOPK1619_00451</name>
</gene>
<sequence length="256" mass="27613">MQGAQHHSSDEGHIFSEEAGLVGGPLVVLIHGSLDRSAGMLRLSRQLHDVARVLRYDRRGYAKSWPHPGPFSVAHQVEDLCGLLAGRAAVLIGHSYGGNVALAAAQSLGQQITGVTTYETPLSWFDWWPGTTAGAIGVASDVDDAAEAFMVRLIGLERWNALPERTKTERRREGEALVGELSSLRQSAPWEASLISTRVLCGYGNRGSAHHADGARWLDSNLSDSSLVCIDGAGHNAHMTHSAEFSRLLVQPHLEV</sequence>
<dbReference type="PANTHER" id="PTHR43798">
    <property type="entry name" value="MONOACYLGLYCEROL LIPASE"/>
    <property type="match status" value="1"/>
</dbReference>
<proteinExistence type="predicted"/>
<dbReference type="InterPro" id="IPR050266">
    <property type="entry name" value="AB_hydrolase_sf"/>
</dbReference>
<feature type="domain" description="AB hydrolase-1" evidence="1">
    <location>
        <begin position="27"/>
        <end position="246"/>
    </location>
</feature>
<dbReference type="InterPro" id="IPR000073">
    <property type="entry name" value="AB_hydrolase_1"/>
</dbReference>
<organism evidence="2">
    <name type="scientific">freshwater metagenome</name>
    <dbReference type="NCBI Taxonomy" id="449393"/>
    <lineage>
        <taxon>unclassified sequences</taxon>
        <taxon>metagenomes</taxon>
        <taxon>ecological metagenomes</taxon>
    </lineage>
</organism>
<dbReference type="Gene3D" id="3.40.50.1820">
    <property type="entry name" value="alpha/beta hydrolase"/>
    <property type="match status" value="1"/>
</dbReference>
<dbReference type="InterPro" id="IPR029058">
    <property type="entry name" value="AB_hydrolase_fold"/>
</dbReference>
<dbReference type="GO" id="GO:0016020">
    <property type="term" value="C:membrane"/>
    <property type="evidence" value="ECO:0007669"/>
    <property type="project" value="TreeGrafter"/>
</dbReference>
<evidence type="ECO:0000259" key="1">
    <source>
        <dbReference type="Pfam" id="PF12697"/>
    </source>
</evidence>
<dbReference type="AlphaFoldDB" id="A0A6J6DH07"/>
<dbReference type="EMBL" id="CAEZTI010000068">
    <property type="protein sequence ID" value="CAB4562029.1"/>
    <property type="molecule type" value="Genomic_DNA"/>
</dbReference>
<name>A0A6J6DH07_9ZZZZ</name>
<reference evidence="2" key="1">
    <citation type="submission" date="2020-05" db="EMBL/GenBank/DDBJ databases">
        <authorList>
            <person name="Chiriac C."/>
            <person name="Salcher M."/>
            <person name="Ghai R."/>
            <person name="Kavagutti S V."/>
        </authorList>
    </citation>
    <scope>NUCLEOTIDE SEQUENCE</scope>
</reference>
<dbReference type="Pfam" id="PF12697">
    <property type="entry name" value="Abhydrolase_6"/>
    <property type="match status" value="1"/>
</dbReference>
<dbReference type="SUPFAM" id="SSF53474">
    <property type="entry name" value="alpha/beta-Hydrolases"/>
    <property type="match status" value="1"/>
</dbReference>
<accession>A0A6J6DH07</accession>
<evidence type="ECO:0000313" key="2">
    <source>
        <dbReference type="EMBL" id="CAB4562029.1"/>
    </source>
</evidence>